<feature type="region of interest" description="Disordered" evidence="2">
    <location>
        <begin position="234"/>
        <end position="253"/>
    </location>
</feature>
<evidence type="ECO:0000313" key="4">
    <source>
        <dbReference type="EMBL" id="CEM40393.1"/>
    </source>
</evidence>
<evidence type="ECO:0000256" key="1">
    <source>
        <dbReference type="PROSITE-ProRule" id="PRU00175"/>
    </source>
</evidence>
<reference evidence="4" key="1">
    <citation type="submission" date="2014-11" db="EMBL/GenBank/DDBJ databases">
        <authorList>
            <person name="Otto D Thomas"/>
            <person name="Naeem Raeece"/>
        </authorList>
    </citation>
    <scope>NUCLEOTIDE SEQUENCE</scope>
</reference>
<feature type="compositionally biased region" description="Polar residues" evidence="2">
    <location>
        <begin position="975"/>
        <end position="998"/>
    </location>
</feature>
<feature type="compositionally biased region" description="Basic and acidic residues" evidence="2">
    <location>
        <begin position="374"/>
        <end position="386"/>
    </location>
</feature>
<feature type="compositionally biased region" description="Low complexity" evidence="2">
    <location>
        <begin position="817"/>
        <end position="842"/>
    </location>
</feature>
<dbReference type="PROSITE" id="PS50089">
    <property type="entry name" value="ZF_RING_2"/>
    <property type="match status" value="1"/>
</dbReference>
<proteinExistence type="predicted"/>
<feature type="compositionally biased region" description="Pro residues" evidence="2">
    <location>
        <begin position="113"/>
        <end position="136"/>
    </location>
</feature>
<feature type="domain" description="RING-type" evidence="3">
    <location>
        <begin position="438"/>
        <end position="462"/>
    </location>
</feature>
<dbReference type="AlphaFoldDB" id="A0A0G4H8V4"/>
<feature type="region of interest" description="Disordered" evidence="2">
    <location>
        <begin position="359"/>
        <end position="429"/>
    </location>
</feature>
<evidence type="ECO:0000256" key="2">
    <source>
        <dbReference type="SAM" id="MobiDB-lite"/>
    </source>
</evidence>
<sequence>MAERLSDLEIRMSEFGRRMRQRSERERERTERDAAAGGRQSTDRQPGEQSVSMGTASAPPLSQPERETEASSGASRNPRSVPEAPAPLFRRVLPSGTFSAMLREHLLGGNPSSPAPPTGTETTPPPPPPPPPPPRPSFQREGEGERPYRSIVLPGSRSELREIFNIVTGRAAARRDRDGEEQSRGQSEDRETDGAAGRESQTGNGTGSTSGESASARPMGFLLAALQTLEESFQNNERAQRERGGAEGSNERVRRHRQFLQTMLRRSLALEDFEVFVYEQNSSPGGGGGVSPLVTLRRKIKWIADTVGYPVDLVVGAEGEGFEFLKRTGADTVWVSLQVRGALRALVETGLLSREALKGGESRGSANGVPSLADELRTAERERVSDSEEGEEPGNAEQSAEDDGEEGGGGGRIAWENPMGESPNDRGQEGIEGVFVSPCGHFWHSGCVKNWFQLAHTCPTCRRDFPRDVSLDHALRIPSVALTNLGVGAEIVDCMQTNRVRLSLKDAFTVELFLCRSNAHKTEEKVRENILPGSLDQTIELDETVFTSRDETDSPESSDNNSETQNHNTETRRESEPEAAQAETADTNRVTQTSQNERPVRENLDQRRQPWPTVGGHRQGIPLPPVRSRWVPTALTRTNERRDAVPPRRDRPHTTVLPEVSPVPLQVYSLADSLPPTVSGQIRPPAYAQPRSNPPQGSASSSSSGNPTLTRQAALHSLNNPTRQNAPTSAGPSVDAKPNRQTPPDRARHRQTRPPPPSASAASGSASLTRQTARPFHQTARPPMRSVPSDTPTVTQPLTFKPLHSRTDQRTTTVRDAPTASAVPSASSARGPAPPRTSLFSSRPPPPPPDSPIAVDQATARQIVEAVTRELPQIHNISTATSIVTPVPAEGTDSAAENPNDPLLSATEGADDSEETSGDVHTATEASERAERTTSETFSPPPTFRPVPEFHSPLPVQFEQSNTAVVPPPHFQQPRLLTSPPNQHEGNTPPRTRQTETPFTRPEQFSFPPRYATPAHPHPRPHPVLMRTWSTLNLPPMAPHPHQSVCVRPPPPAGFPASLYPSLPLPPHRHQIPPYPPQVLLPHPPNLAQSVRPPPSGPPLHALQKGPPAPFIPPTQADTNNQAVIVTPRRVRPEEATPATGMAVGMGLHPHSQIHSHPQHQHHVVSHYLSHASLHMRAATPIDLTRSSAALLPRPAHPSRPLGGSP</sequence>
<feature type="compositionally biased region" description="Basic and acidic residues" evidence="2">
    <location>
        <begin position="238"/>
        <end position="252"/>
    </location>
</feature>
<feature type="compositionally biased region" description="Polar residues" evidence="2">
    <location>
        <begin position="584"/>
        <end position="597"/>
    </location>
</feature>
<feature type="compositionally biased region" description="Low complexity" evidence="2">
    <location>
        <begin position="200"/>
        <end position="215"/>
    </location>
</feature>
<evidence type="ECO:0000259" key="3">
    <source>
        <dbReference type="PROSITE" id="PS50089"/>
    </source>
</evidence>
<feature type="region of interest" description="Disordered" evidence="2">
    <location>
        <begin position="547"/>
        <end position="658"/>
    </location>
</feature>
<feature type="region of interest" description="Disordered" evidence="2">
    <location>
        <begin position="882"/>
        <end position="1003"/>
    </location>
</feature>
<name>A0A0G4H8V4_9ALVE</name>
<dbReference type="EMBL" id="CDMZ01002028">
    <property type="protein sequence ID" value="CEM40393.1"/>
    <property type="molecule type" value="Genomic_DNA"/>
</dbReference>
<feature type="region of interest" description="Disordered" evidence="2">
    <location>
        <begin position="171"/>
        <end position="215"/>
    </location>
</feature>
<feature type="compositionally biased region" description="Low complexity" evidence="2">
    <location>
        <begin position="694"/>
        <end position="707"/>
    </location>
</feature>
<protein>
    <recommendedName>
        <fullName evidence="3">RING-type domain-containing protein</fullName>
    </recommendedName>
</protein>
<feature type="compositionally biased region" description="Basic and acidic residues" evidence="2">
    <location>
        <begin position="638"/>
        <end position="653"/>
    </location>
</feature>
<feature type="compositionally biased region" description="Polar residues" evidence="2">
    <location>
        <begin position="717"/>
        <end position="731"/>
    </location>
</feature>
<dbReference type="InterPro" id="IPR001841">
    <property type="entry name" value="Znf_RING"/>
</dbReference>
<feature type="region of interest" description="Disordered" evidence="2">
    <location>
        <begin position="100"/>
        <end position="156"/>
    </location>
</feature>
<keyword evidence="1" id="KW-0863">Zinc-finger</keyword>
<feature type="compositionally biased region" description="Basic and acidic residues" evidence="2">
    <location>
        <begin position="173"/>
        <end position="193"/>
    </location>
</feature>
<feature type="region of interest" description="Disordered" evidence="2">
    <location>
        <begin position="1092"/>
        <end position="1120"/>
    </location>
</feature>
<feature type="compositionally biased region" description="Polar residues" evidence="2">
    <location>
        <begin position="555"/>
        <end position="568"/>
    </location>
</feature>
<dbReference type="Gene3D" id="3.30.40.10">
    <property type="entry name" value="Zinc/RING finger domain, C3HC4 (zinc finger)"/>
    <property type="match status" value="1"/>
</dbReference>
<dbReference type="GO" id="GO:0008270">
    <property type="term" value="F:zinc ion binding"/>
    <property type="evidence" value="ECO:0007669"/>
    <property type="project" value="UniProtKB-KW"/>
</dbReference>
<keyword evidence="1" id="KW-0862">Zinc</keyword>
<accession>A0A0G4H8V4</accession>
<dbReference type="Pfam" id="PF13639">
    <property type="entry name" value="zf-RING_2"/>
    <property type="match status" value="1"/>
</dbReference>
<keyword evidence="1" id="KW-0479">Metal-binding</keyword>
<feature type="compositionally biased region" description="Acidic residues" evidence="2">
    <location>
        <begin position="387"/>
        <end position="406"/>
    </location>
</feature>
<feature type="compositionally biased region" description="Basic and acidic residues" evidence="2">
    <location>
        <begin position="1"/>
        <end position="34"/>
    </location>
</feature>
<feature type="compositionally biased region" description="Basic and acidic residues" evidence="2">
    <location>
        <begin position="138"/>
        <end position="148"/>
    </location>
</feature>
<feature type="compositionally biased region" description="Polar residues" evidence="2">
    <location>
        <begin position="788"/>
        <end position="798"/>
    </location>
</feature>
<feature type="region of interest" description="Disordered" evidence="2">
    <location>
        <begin position="674"/>
        <end position="857"/>
    </location>
</feature>
<dbReference type="SUPFAM" id="SSF57850">
    <property type="entry name" value="RING/U-box"/>
    <property type="match status" value="1"/>
</dbReference>
<gene>
    <name evidence="4" type="ORF">Cvel_5922</name>
</gene>
<feature type="compositionally biased region" description="Basic and acidic residues" evidence="2">
    <location>
        <begin position="598"/>
        <end position="608"/>
    </location>
</feature>
<organism evidence="4">
    <name type="scientific">Chromera velia CCMP2878</name>
    <dbReference type="NCBI Taxonomy" id="1169474"/>
    <lineage>
        <taxon>Eukaryota</taxon>
        <taxon>Sar</taxon>
        <taxon>Alveolata</taxon>
        <taxon>Colpodellida</taxon>
        <taxon>Chromeraceae</taxon>
        <taxon>Chromera</taxon>
    </lineage>
</organism>
<feature type="region of interest" description="Disordered" evidence="2">
    <location>
        <begin position="1"/>
        <end position="88"/>
    </location>
</feature>
<dbReference type="VEuPathDB" id="CryptoDB:Cvel_5922"/>
<dbReference type="InterPro" id="IPR013083">
    <property type="entry name" value="Znf_RING/FYVE/PHD"/>
</dbReference>